<reference evidence="1" key="1">
    <citation type="submission" date="2020-01" db="EMBL/GenBank/DDBJ databases">
        <authorList>
            <person name="Mishra B."/>
        </authorList>
    </citation>
    <scope>NUCLEOTIDE SEQUENCE [LARGE SCALE GENOMIC DNA]</scope>
</reference>
<dbReference type="OrthoDB" id="5376140at2759"/>
<dbReference type="Proteomes" id="UP000467841">
    <property type="component" value="Unassembled WGS sequence"/>
</dbReference>
<keyword evidence="2" id="KW-1185">Reference proteome</keyword>
<accession>A0A6D2HR30</accession>
<name>A0A6D2HR30_9BRAS</name>
<comment type="caution">
    <text evidence="1">The sequence shown here is derived from an EMBL/GenBank/DDBJ whole genome shotgun (WGS) entry which is preliminary data.</text>
</comment>
<organism evidence="1 2">
    <name type="scientific">Microthlaspi erraticum</name>
    <dbReference type="NCBI Taxonomy" id="1685480"/>
    <lineage>
        <taxon>Eukaryota</taxon>
        <taxon>Viridiplantae</taxon>
        <taxon>Streptophyta</taxon>
        <taxon>Embryophyta</taxon>
        <taxon>Tracheophyta</taxon>
        <taxon>Spermatophyta</taxon>
        <taxon>Magnoliopsida</taxon>
        <taxon>eudicotyledons</taxon>
        <taxon>Gunneridae</taxon>
        <taxon>Pentapetalae</taxon>
        <taxon>rosids</taxon>
        <taxon>malvids</taxon>
        <taxon>Brassicales</taxon>
        <taxon>Brassicaceae</taxon>
        <taxon>Coluteocarpeae</taxon>
        <taxon>Microthlaspi</taxon>
    </lineage>
</organism>
<gene>
    <name evidence="1" type="ORF">MERR_LOCUS4214</name>
</gene>
<dbReference type="EMBL" id="CACVBM020000277">
    <property type="protein sequence ID" value="CAA7016979.1"/>
    <property type="molecule type" value="Genomic_DNA"/>
</dbReference>
<sequence length="187" mass="22243">MEPQIQRRSKRRGRFRRATVNFEIRSRPWAHHYRKEKNSADKLDRTRAEERKTKDLLMEYYCKSLYSPERGWFFRIRENEEERSKVKLSGSKRNERELFLTNECMNVQLKDVKGTTSLEIRSRPWGHHFGKRTRYDMLDGQEQKIENPKVCPQNTTARVCIHQSEGASLVFHEVILVVVLVLAIHAG</sequence>
<proteinExistence type="predicted"/>
<evidence type="ECO:0000313" key="1">
    <source>
        <dbReference type="EMBL" id="CAA7016979.1"/>
    </source>
</evidence>
<dbReference type="AlphaFoldDB" id="A0A6D2HR30"/>
<evidence type="ECO:0000313" key="2">
    <source>
        <dbReference type="Proteomes" id="UP000467841"/>
    </source>
</evidence>
<protein>
    <submittedName>
        <fullName evidence="1">Uncharacterized protein</fullName>
    </submittedName>
</protein>